<dbReference type="Gramene" id="ORGLA05G0024900.1">
    <property type="protein sequence ID" value="ORGLA05G0024900.1"/>
    <property type="gene ID" value="ORGLA05G0024900"/>
</dbReference>
<sequence>MVVDGWDGLVAWLRGEFAVANAIIDLLAHIRDNVDPAAAPPGFDAVAAAVQRRRHHWAPVLHLQQDDEVI</sequence>
<dbReference type="STRING" id="4538.I1PSA1"/>
<proteinExistence type="predicted"/>
<dbReference type="EnsemblPlants" id="ORGLA05G0024900.1">
    <property type="protein sequence ID" value="ORGLA05G0024900.1"/>
    <property type="gene ID" value="ORGLA05G0024900"/>
</dbReference>
<accession>I1PSA1</accession>
<dbReference type="Proteomes" id="UP000007306">
    <property type="component" value="Chromosome 5"/>
</dbReference>
<dbReference type="HOGENOM" id="CLU_2761937_0_0_1"/>
<name>I1PSA1_ORYGL</name>
<evidence type="ECO:0000313" key="2">
    <source>
        <dbReference type="Proteomes" id="UP000007306"/>
    </source>
</evidence>
<reference evidence="1 2" key="2">
    <citation type="submission" date="2018-04" db="EMBL/GenBank/DDBJ databases">
        <title>OglaRS2 (Oryza glaberrima Reference Sequence Version 2).</title>
        <authorList>
            <person name="Zhang J."/>
            <person name="Kudrna D."/>
            <person name="Lee S."/>
            <person name="Talag J."/>
            <person name="Rajasekar S."/>
            <person name="Wing R.A."/>
        </authorList>
    </citation>
    <scope>NUCLEOTIDE SEQUENCE [LARGE SCALE GENOMIC DNA]</scope>
    <source>
        <strain evidence="1 2">cv. IRGC 96717</strain>
    </source>
</reference>
<reference evidence="1" key="1">
    <citation type="submission" date="2015-06" db="UniProtKB">
        <authorList>
            <consortium name="EnsemblPlants"/>
        </authorList>
    </citation>
    <scope>IDENTIFICATION</scope>
</reference>
<organism evidence="1 2">
    <name type="scientific">Oryza glaberrima</name>
    <name type="common">African rice</name>
    <dbReference type="NCBI Taxonomy" id="4538"/>
    <lineage>
        <taxon>Eukaryota</taxon>
        <taxon>Viridiplantae</taxon>
        <taxon>Streptophyta</taxon>
        <taxon>Embryophyta</taxon>
        <taxon>Tracheophyta</taxon>
        <taxon>Spermatophyta</taxon>
        <taxon>Magnoliopsida</taxon>
        <taxon>Liliopsida</taxon>
        <taxon>Poales</taxon>
        <taxon>Poaceae</taxon>
        <taxon>BOP clade</taxon>
        <taxon>Oryzoideae</taxon>
        <taxon>Oryzeae</taxon>
        <taxon>Oryzinae</taxon>
        <taxon>Oryza</taxon>
    </lineage>
</organism>
<dbReference type="AlphaFoldDB" id="I1PSA1"/>
<protein>
    <submittedName>
        <fullName evidence="1">Uncharacterized protein</fullName>
    </submittedName>
</protein>
<dbReference type="eggNOG" id="KOG4176">
    <property type="taxonomic scope" value="Eukaryota"/>
</dbReference>
<keyword evidence="2" id="KW-1185">Reference proteome</keyword>
<evidence type="ECO:0000313" key="1">
    <source>
        <dbReference type="EnsemblPlants" id="ORGLA05G0024900.1"/>
    </source>
</evidence>